<protein>
    <submittedName>
        <fullName evidence="8">Integrase</fullName>
    </submittedName>
</protein>
<dbReference type="InterPro" id="IPR050808">
    <property type="entry name" value="Phage_Integrase"/>
</dbReference>
<dbReference type="OrthoDB" id="9775880at2"/>
<dbReference type="PANTHER" id="PTHR30629">
    <property type="entry name" value="PROPHAGE INTEGRASE"/>
    <property type="match status" value="1"/>
</dbReference>
<dbReference type="InterPro" id="IPR038488">
    <property type="entry name" value="Integrase_DNA-bd_sf"/>
</dbReference>
<reference evidence="8 9" key="1">
    <citation type="journal article" date="2015" name="Genome Announc.">
        <title>Draft Genome Sequence of Burkholderia sp. Strain PML1(12), an Ectomycorrhizosphere-Inhabiting Bacterium with Effective Mineral-Weathering Ability.</title>
        <authorList>
            <person name="Uroz S."/>
            <person name="Oger P."/>
        </authorList>
    </citation>
    <scope>NUCLEOTIDE SEQUENCE [LARGE SCALE GENOMIC DNA]</scope>
    <source>
        <strain evidence="9">PML1(12)</strain>
    </source>
</reference>
<evidence type="ECO:0000259" key="6">
    <source>
        <dbReference type="PROSITE" id="PS51898"/>
    </source>
</evidence>
<keyword evidence="2" id="KW-0229">DNA integration</keyword>
<dbReference type="InterPro" id="IPR010998">
    <property type="entry name" value="Integrase_recombinase_N"/>
</dbReference>
<evidence type="ECO:0000256" key="4">
    <source>
        <dbReference type="ARBA" id="ARBA00023172"/>
    </source>
</evidence>
<feature type="domain" description="Tyr recombinase" evidence="6">
    <location>
        <begin position="216"/>
        <end position="389"/>
    </location>
</feature>
<dbReference type="PATRIC" id="fig|908627.4.peg.7044"/>
<evidence type="ECO:0000259" key="7">
    <source>
        <dbReference type="PROSITE" id="PS51900"/>
    </source>
</evidence>
<feature type="domain" description="Core-binding (CB)" evidence="7">
    <location>
        <begin position="104"/>
        <end position="185"/>
    </location>
</feature>
<dbReference type="Gene3D" id="1.10.150.130">
    <property type="match status" value="1"/>
</dbReference>
<accession>A0A0J1CNS7</accession>
<dbReference type="InterPro" id="IPR053876">
    <property type="entry name" value="Phage_int_M"/>
</dbReference>
<dbReference type="SUPFAM" id="SSF56349">
    <property type="entry name" value="DNA breaking-rejoining enzymes"/>
    <property type="match status" value="1"/>
</dbReference>
<dbReference type="Gene3D" id="1.10.443.10">
    <property type="entry name" value="Intergrase catalytic core"/>
    <property type="match status" value="1"/>
</dbReference>
<dbReference type="PROSITE" id="PS51900">
    <property type="entry name" value="CB"/>
    <property type="match status" value="1"/>
</dbReference>
<dbReference type="Proteomes" id="UP000035963">
    <property type="component" value="Unassembled WGS sequence"/>
</dbReference>
<dbReference type="RefSeq" id="WP_047896137.1">
    <property type="nucleotide sequence ID" value="NZ_AEJF01000185.1"/>
</dbReference>
<keyword evidence="3 5" id="KW-0238">DNA-binding</keyword>
<dbReference type="AlphaFoldDB" id="A0A0J1CNS7"/>
<dbReference type="GO" id="GO:0015074">
    <property type="term" value="P:DNA integration"/>
    <property type="evidence" value="ECO:0007669"/>
    <property type="project" value="UniProtKB-KW"/>
</dbReference>
<evidence type="ECO:0000313" key="9">
    <source>
        <dbReference type="Proteomes" id="UP000035963"/>
    </source>
</evidence>
<evidence type="ECO:0000256" key="5">
    <source>
        <dbReference type="PROSITE-ProRule" id="PRU01248"/>
    </source>
</evidence>
<dbReference type="InterPro" id="IPR011010">
    <property type="entry name" value="DNA_brk_join_enz"/>
</dbReference>
<evidence type="ECO:0000256" key="2">
    <source>
        <dbReference type="ARBA" id="ARBA00022908"/>
    </source>
</evidence>
<dbReference type="EMBL" id="AEJF01000185">
    <property type="protein sequence ID" value="KLU22239.1"/>
    <property type="molecule type" value="Genomic_DNA"/>
</dbReference>
<dbReference type="Pfam" id="PF22022">
    <property type="entry name" value="Phage_int_M"/>
    <property type="match status" value="1"/>
</dbReference>
<keyword evidence="4" id="KW-0233">DNA recombination</keyword>
<dbReference type="GO" id="GO:0006310">
    <property type="term" value="P:DNA recombination"/>
    <property type="evidence" value="ECO:0007669"/>
    <property type="project" value="UniProtKB-KW"/>
</dbReference>
<dbReference type="Pfam" id="PF13356">
    <property type="entry name" value="Arm-DNA-bind_3"/>
    <property type="match status" value="1"/>
</dbReference>
<dbReference type="CDD" id="cd00801">
    <property type="entry name" value="INT_P4_C"/>
    <property type="match status" value="1"/>
</dbReference>
<comment type="similarity">
    <text evidence="1">Belongs to the 'phage' integrase family.</text>
</comment>
<name>A0A0J1CNS7_9BURK</name>
<sequence length="420" mass="47112">MPESILRDLQCRAAKPRASAYRLNDGGGLALHVKPTGLKYWQFRYTKPDGREGLIQIGPYPRVTLEKARVARNEHRSAVSRGDDPAMLRKQDKARSKVEAARSLTFRQCAEAYIKARRTEWANPKHTQQWENTLKTYAYPFIGALRPVDIDTDLVMRVLQPIWLAKNETASRLRGRIESIMDWAKVSGLRVGENPARWSGHLDHLLASPSKVQKDGHHAALPYSEIGPFFNKLRANDVTSARLLEFTILTATRTGDSLYAAWPEFDLSVPLWTVPAERTKAKREHRVPLSSSVVTLLKALPTFGGAGLVFEGVKEGKPLSNMAMLKLLERMKRDDLTTHGFRSTFRDWAAECTAFPSEVAEMALAHAIRDKTESAYRRGDLLDKRRGLMQAWADYIDQQSGANVIPLHDDGDAPSEASSA</sequence>
<dbReference type="InterPro" id="IPR044068">
    <property type="entry name" value="CB"/>
</dbReference>
<dbReference type="GO" id="GO:0003677">
    <property type="term" value="F:DNA binding"/>
    <property type="evidence" value="ECO:0007669"/>
    <property type="project" value="UniProtKB-UniRule"/>
</dbReference>
<comment type="caution">
    <text evidence="8">The sequence shown here is derived from an EMBL/GenBank/DDBJ whole genome shotgun (WGS) entry which is preliminary data.</text>
</comment>
<dbReference type="InterPro" id="IPR002104">
    <property type="entry name" value="Integrase_catalytic"/>
</dbReference>
<dbReference type="InterPro" id="IPR013762">
    <property type="entry name" value="Integrase-like_cat_sf"/>
</dbReference>
<evidence type="ECO:0000256" key="1">
    <source>
        <dbReference type="ARBA" id="ARBA00008857"/>
    </source>
</evidence>
<dbReference type="Pfam" id="PF00589">
    <property type="entry name" value="Phage_integrase"/>
    <property type="match status" value="1"/>
</dbReference>
<organism evidence="8 9">
    <name type="scientific">Caballeronia mineralivorans PML1(12)</name>
    <dbReference type="NCBI Taxonomy" id="908627"/>
    <lineage>
        <taxon>Bacteria</taxon>
        <taxon>Pseudomonadati</taxon>
        <taxon>Pseudomonadota</taxon>
        <taxon>Betaproteobacteria</taxon>
        <taxon>Burkholderiales</taxon>
        <taxon>Burkholderiaceae</taxon>
        <taxon>Caballeronia</taxon>
    </lineage>
</organism>
<dbReference type="Gene3D" id="3.30.160.390">
    <property type="entry name" value="Integrase, DNA-binding domain"/>
    <property type="match status" value="1"/>
</dbReference>
<gene>
    <name evidence="8" type="ORF">EOS_31580</name>
</gene>
<proteinExistence type="inferred from homology"/>
<evidence type="ECO:0000313" key="8">
    <source>
        <dbReference type="EMBL" id="KLU22239.1"/>
    </source>
</evidence>
<evidence type="ECO:0000256" key="3">
    <source>
        <dbReference type="ARBA" id="ARBA00023125"/>
    </source>
</evidence>
<keyword evidence="9" id="KW-1185">Reference proteome</keyword>
<dbReference type="InterPro" id="IPR025166">
    <property type="entry name" value="Integrase_DNA_bind_dom"/>
</dbReference>
<dbReference type="PROSITE" id="PS51898">
    <property type="entry name" value="TYR_RECOMBINASE"/>
    <property type="match status" value="1"/>
</dbReference>
<dbReference type="PANTHER" id="PTHR30629:SF2">
    <property type="entry name" value="PROPHAGE INTEGRASE INTS-RELATED"/>
    <property type="match status" value="1"/>
</dbReference>